<evidence type="ECO:0000256" key="2">
    <source>
        <dbReference type="ARBA" id="ARBA00006542"/>
    </source>
</evidence>
<comment type="catalytic activity">
    <reaction evidence="6">
        <text>alpha-D-glucose 6-phosphate = beta-D-fructose 6-phosphate</text>
        <dbReference type="Rhea" id="RHEA:11816"/>
        <dbReference type="ChEBI" id="CHEBI:57634"/>
        <dbReference type="ChEBI" id="CHEBI:58225"/>
        <dbReference type="EC" id="5.3.1.9"/>
    </reaction>
</comment>
<keyword evidence="9" id="KW-1185">Reference proteome</keyword>
<dbReference type="GO" id="GO:0005737">
    <property type="term" value="C:cytoplasm"/>
    <property type="evidence" value="ECO:0007669"/>
    <property type="project" value="InterPro"/>
</dbReference>
<evidence type="ECO:0000313" key="8">
    <source>
        <dbReference type="EMBL" id="SMC04294.1"/>
    </source>
</evidence>
<dbReference type="GO" id="GO:0006096">
    <property type="term" value="P:glycolytic process"/>
    <property type="evidence" value="ECO:0007669"/>
    <property type="project" value="UniProtKB-UniPathway"/>
</dbReference>
<dbReference type="EC" id="5.3.1.9" evidence="3"/>
<comment type="similarity">
    <text evidence="2">Belongs to the archaeal-type GPI family.</text>
</comment>
<name>A0A1W1WDC2_SULTA</name>
<dbReference type="EMBL" id="FWWY01000001">
    <property type="protein sequence ID" value="SMC04294.1"/>
    <property type="molecule type" value="Genomic_DNA"/>
</dbReference>
<reference evidence="9" key="1">
    <citation type="submission" date="2017-04" db="EMBL/GenBank/DDBJ databases">
        <authorList>
            <person name="Varghese N."/>
            <person name="Submissions S."/>
        </authorList>
    </citation>
    <scope>NUCLEOTIDE SEQUENCE [LARGE SCALE GENOMIC DNA]</scope>
    <source>
        <strain evidence="9">DSM 9293</strain>
    </source>
</reference>
<feature type="domain" description="Glucose-6-phosphate isomerase prokaryote" evidence="7">
    <location>
        <begin position="61"/>
        <end position="201"/>
    </location>
</feature>
<comment type="pathway">
    <text evidence="1">Carbohydrate degradation; glycolysis; D-glyceraldehyde 3-phosphate and glycerone phosphate from D-glucose: step 2/4.</text>
</comment>
<dbReference type="Pfam" id="PF06560">
    <property type="entry name" value="GPI"/>
    <property type="match status" value="1"/>
</dbReference>
<dbReference type="GO" id="GO:0006094">
    <property type="term" value="P:gluconeogenesis"/>
    <property type="evidence" value="ECO:0007669"/>
    <property type="project" value="UniProtKB-KW"/>
</dbReference>
<keyword evidence="5" id="KW-0324">Glycolysis</keyword>
<evidence type="ECO:0000256" key="3">
    <source>
        <dbReference type="ARBA" id="ARBA00011952"/>
    </source>
</evidence>
<gene>
    <name evidence="8" type="ORF">SAMN00768000_1567</name>
</gene>
<organism evidence="8 9">
    <name type="scientific">Sulfobacillus thermosulfidooxidans (strain DSM 9293 / VKM B-1269 / AT-1)</name>
    <dbReference type="NCBI Taxonomy" id="929705"/>
    <lineage>
        <taxon>Bacteria</taxon>
        <taxon>Bacillati</taxon>
        <taxon>Bacillota</taxon>
        <taxon>Clostridia</taxon>
        <taxon>Eubacteriales</taxon>
        <taxon>Clostridiales Family XVII. Incertae Sedis</taxon>
        <taxon>Sulfobacillus</taxon>
    </lineage>
</organism>
<dbReference type="STRING" id="28034.BFX07_01550"/>
<dbReference type="GO" id="GO:0004347">
    <property type="term" value="F:glucose-6-phosphate isomerase activity"/>
    <property type="evidence" value="ECO:0007669"/>
    <property type="project" value="UniProtKB-EC"/>
</dbReference>
<dbReference type="Proteomes" id="UP000192660">
    <property type="component" value="Unassembled WGS sequence"/>
</dbReference>
<dbReference type="AlphaFoldDB" id="A0A1W1WDC2"/>
<protein>
    <recommendedName>
        <fullName evidence="3">glucose-6-phosphate isomerase</fullName>
        <ecNumber evidence="3">5.3.1.9</ecNumber>
    </recommendedName>
</protein>
<keyword evidence="4" id="KW-0312">Gluconeogenesis</keyword>
<dbReference type="InterPro" id="IPR014710">
    <property type="entry name" value="RmlC-like_jellyroll"/>
</dbReference>
<evidence type="ECO:0000313" key="9">
    <source>
        <dbReference type="Proteomes" id="UP000192660"/>
    </source>
</evidence>
<dbReference type="InterPro" id="IPR011051">
    <property type="entry name" value="RmlC_Cupin_sf"/>
</dbReference>
<evidence type="ECO:0000256" key="1">
    <source>
        <dbReference type="ARBA" id="ARBA00004926"/>
    </source>
</evidence>
<evidence type="ECO:0000256" key="6">
    <source>
        <dbReference type="ARBA" id="ARBA00029321"/>
    </source>
</evidence>
<accession>A0A1W1WDC2</accession>
<proteinExistence type="inferred from homology"/>
<sequence length="255" mass="28772">MVVTCLFDLTTQLGIPFSWTGHLDDPLYPLIDAGYDHHVARSLEELRPFLEDPDAKGPLYVYHVYEGVHLKSEQAEFRRLGFGVDVTMLWPGCLTREWSKTAGHIHTGIHRSDLFGELVEVVHGEALFLLQAASHDRISEILLISATKGDWVVIPPGYSHVTMNIGQDVLALTFVHAQDIYLDYEDLARHRGAGLWIGPEGYRLNPSYAEIGVIRELRARDLIKNPVGAPLYQLIGQQPDKFRFLIDPQVPSPWV</sequence>
<evidence type="ECO:0000259" key="7">
    <source>
        <dbReference type="Pfam" id="PF06560"/>
    </source>
</evidence>
<evidence type="ECO:0000256" key="5">
    <source>
        <dbReference type="ARBA" id="ARBA00023152"/>
    </source>
</evidence>
<dbReference type="Gene3D" id="2.60.120.10">
    <property type="entry name" value="Jelly Rolls"/>
    <property type="match status" value="1"/>
</dbReference>
<dbReference type="InterPro" id="IPR010551">
    <property type="entry name" value="G6P_isomerase_prok"/>
</dbReference>
<dbReference type="UniPathway" id="UPA00109">
    <property type="reaction ID" value="UER00181"/>
</dbReference>
<keyword evidence="8" id="KW-0413">Isomerase</keyword>
<dbReference type="SUPFAM" id="SSF51182">
    <property type="entry name" value="RmlC-like cupins"/>
    <property type="match status" value="1"/>
</dbReference>
<dbReference type="OrthoDB" id="1647241at2"/>
<evidence type="ECO:0000256" key="4">
    <source>
        <dbReference type="ARBA" id="ARBA00022432"/>
    </source>
</evidence>